<proteinExistence type="predicted"/>
<dbReference type="EMBL" id="AHES01000017">
    <property type="protein sequence ID" value="EOO75484.1"/>
    <property type="molecule type" value="Genomic_DNA"/>
</dbReference>
<dbReference type="HOGENOM" id="CLU_3040117_0_0_9"/>
<dbReference type="AlphaFoldDB" id="R8HRK8"/>
<evidence type="ECO:0000313" key="1">
    <source>
        <dbReference type="EMBL" id="EOO75484.1"/>
    </source>
</evidence>
<sequence length="54" mass="6491">MNNLQKKELLKRNFKKLKENKNDQKIISFKELNITFQRETFEVYRALNGGAKCE</sequence>
<dbReference type="RefSeq" id="WP_016101597.1">
    <property type="nucleotide sequence ID" value="NZ_KB976279.1"/>
</dbReference>
<dbReference type="Proteomes" id="UP000014040">
    <property type="component" value="Unassembled WGS sequence"/>
</dbReference>
<gene>
    <name evidence="1" type="ORF">IIC_02321</name>
</gene>
<comment type="caution">
    <text evidence="1">The sequence shown here is derived from an EMBL/GenBank/DDBJ whole genome shotgun (WGS) entry which is preliminary data.</text>
</comment>
<evidence type="ECO:0000313" key="2">
    <source>
        <dbReference type="Proteomes" id="UP000014040"/>
    </source>
</evidence>
<accession>R8HRK8</accession>
<name>R8HRK8_BACCE</name>
<organism evidence="1 2">
    <name type="scientific">Bacillus cereus VD021</name>
    <dbReference type="NCBI Taxonomy" id="1053224"/>
    <lineage>
        <taxon>Bacteria</taxon>
        <taxon>Bacillati</taxon>
        <taxon>Bacillota</taxon>
        <taxon>Bacilli</taxon>
        <taxon>Bacillales</taxon>
        <taxon>Bacillaceae</taxon>
        <taxon>Bacillus</taxon>
        <taxon>Bacillus cereus group</taxon>
    </lineage>
</organism>
<protein>
    <submittedName>
        <fullName evidence="1">Uncharacterized protein</fullName>
    </submittedName>
</protein>
<dbReference type="PATRIC" id="fig|1053224.3.peg.2371"/>
<reference evidence="1 2" key="1">
    <citation type="submission" date="2012-12" db="EMBL/GenBank/DDBJ databases">
        <title>The Genome Sequence of Bacillus cereus VD021.</title>
        <authorList>
            <consortium name="The Broad Institute Genome Sequencing Platform"/>
            <consortium name="The Broad Institute Genome Sequencing Center for Infectious Disease"/>
            <person name="Feldgarden M."/>
            <person name="Van der Auwera G.A."/>
            <person name="Mahillon J."/>
            <person name="Duprez V."/>
            <person name="Timmery S."/>
            <person name="Mattelet C."/>
            <person name="Dierick K."/>
            <person name="Sun M."/>
            <person name="Yu Z."/>
            <person name="Zhu L."/>
            <person name="Hu X."/>
            <person name="Shank E.B."/>
            <person name="Swiecicka I."/>
            <person name="Hansen B.M."/>
            <person name="Andrup L."/>
            <person name="Walker B."/>
            <person name="Young S.K."/>
            <person name="Zeng Q."/>
            <person name="Gargeya S."/>
            <person name="Fitzgerald M."/>
            <person name="Haas B."/>
            <person name="Abouelleil A."/>
            <person name="Alvarado L."/>
            <person name="Arachchi H.M."/>
            <person name="Berlin A.M."/>
            <person name="Chapman S.B."/>
            <person name="Dewar J."/>
            <person name="Goldberg J."/>
            <person name="Griggs A."/>
            <person name="Gujja S."/>
            <person name="Hansen M."/>
            <person name="Howarth C."/>
            <person name="Imamovic A."/>
            <person name="Larimer J."/>
            <person name="McCowan C."/>
            <person name="Murphy C."/>
            <person name="Neiman D."/>
            <person name="Pearson M."/>
            <person name="Priest M."/>
            <person name="Roberts A."/>
            <person name="Saif S."/>
            <person name="Shea T."/>
            <person name="Sisk P."/>
            <person name="Sykes S."/>
            <person name="Wortman J."/>
            <person name="Nusbaum C."/>
            <person name="Birren B."/>
        </authorList>
    </citation>
    <scope>NUCLEOTIDE SEQUENCE [LARGE SCALE GENOMIC DNA]</scope>
    <source>
        <strain evidence="1 2">VD021</strain>
    </source>
</reference>